<dbReference type="RefSeq" id="XP_047766979.1">
    <property type="nucleotide sequence ID" value="XM_047911168.1"/>
</dbReference>
<feature type="domain" description="Amidohydrolase-related" evidence="2">
    <location>
        <begin position="7"/>
        <end position="340"/>
    </location>
</feature>
<reference evidence="3" key="1">
    <citation type="submission" date="2021-12" db="EMBL/GenBank/DDBJ databases">
        <authorList>
            <person name="Zaccaron A."/>
            <person name="Stergiopoulos I."/>
        </authorList>
    </citation>
    <scope>NUCLEOTIDE SEQUENCE</scope>
    <source>
        <strain evidence="3">Race5_Kim</strain>
    </source>
</reference>
<accession>A0A9Q8UU80</accession>
<dbReference type="Pfam" id="PF04909">
    <property type="entry name" value="Amidohydro_2"/>
    <property type="match status" value="1"/>
</dbReference>
<dbReference type="InterPro" id="IPR032466">
    <property type="entry name" value="Metal_Hydrolase"/>
</dbReference>
<proteinExistence type="inferred from homology"/>
<evidence type="ECO:0000256" key="1">
    <source>
        <dbReference type="ARBA" id="ARBA00038310"/>
    </source>
</evidence>
<organism evidence="3 4">
    <name type="scientific">Passalora fulva</name>
    <name type="common">Tomato leaf mold</name>
    <name type="synonym">Cladosporium fulvum</name>
    <dbReference type="NCBI Taxonomy" id="5499"/>
    <lineage>
        <taxon>Eukaryota</taxon>
        <taxon>Fungi</taxon>
        <taxon>Dikarya</taxon>
        <taxon>Ascomycota</taxon>
        <taxon>Pezizomycotina</taxon>
        <taxon>Dothideomycetes</taxon>
        <taxon>Dothideomycetidae</taxon>
        <taxon>Mycosphaerellales</taxon>
        <taxon>Mycosphaerellaceae</taxon>
        <taxon>Fulvia</taxon>
    </lineage>
</organism>
<dbReference type="OrthoDB" id="2135488at2759"/>
<evidence type="ECO:0000313" key="4">
    <source>
        <dbReference type="Proteomes" id="UP000756132"/>
    </source>
</evidence>
<dbReference type="Proteomes" id="UP000756132">
    <property type="component" value="Chromosome 10"/>
</dbReference>
<dbReference type="InterPro" id="IPR052350">
    <property type="entry name" value="Metallo-dep_Lactonases"/>
</dbReference>
<dbReference type="OMA" id="IAWRTAM"/>
<reference evidence="3" key="2">
    <citation type="journal article" date="2022" name="Microb. Genom.">
        <title>A chromosome-scale genome assembly of the tomato pathogen Cladosporium fulvum reveals a compartmentalized genome architecture and the presence of a dispensable chromosome.</title>
        <authorList>
            <person name="Zaccaron A.Z."/>
            <person name="Chen L.H."/>
            <person name="Samaras A."/>
            <person name="Stergiopoulos I."/>
        </authorList>
    </citation>
    <scope>NUCLEOTIDE SEQUENCE</scope>
    <source>
        <strain evidence="3">Race5_Kim</strain>
    </source>
</reference>
<dbReference type="PANTHER" id="PTHR43569:SF2">
    <property type="entry name" value="AMIDOHYDROLASE-RELATED DOMAIN-CONTAINING PROTEIN"/>
    <property type="match status" value="1"/>
</dbReference>
<dbReference type="GeneID" id="71991898"/>
<sequence>MASNSIIDAHIHLWPKNMADEAGHSWMTLGMPLAKEHVLADYYQASPQGHVDGVVYVETDVRYAKPSGAVSEWAKNPLDEIRFLRNVVEGGYGERDSKMLKAIVAWAPMDQPPVVLEEWLRLAEEAAGQETWRRVKGFRFLLQSIHDEKKFVDVVSGSNFINNLKTLGRRGFSFDVGVDQQSGGVWQLEAFAKCMSASHQGVPEGSKVVFILNHLCKPEFQKDGAGYVRWRRAIESMSRCSTAYMKLSGAFSELPQAMGGTTNIAHHLKPWVSHVFACFSASRVMFGSDWPVCNLKGPRQEDSWVCWKDVVEFVLDDSEYHFTDQDRERVWKGTAMEAYQLE</sequence>
<evidence type="ECO:0000313" key="3">
    <source>
        <dbReference type="EMBL" id="UJO22613.1"/>
    </source>
</evidence>
<name>A0A9Q8UU80_PASFU</name>
<dbReference type="InterPro" id="IPR006680">
    <property type="entry name" value="Amidohydro-rel"/>
</dbReference>
<evidence type="ECO:0000259" key="2">
    <source>
        <dbReference type="Pfam" id="PF04909"/>
    </source>
</evidence>
<dbReference type="EMBL" id="CP090172">
    <property type="protein sequence ID" value="UJO22613.1"/>
    <property type="molecule type" value="Genomic_DNA"/>
</dbReference>
<dbReference type="KEGG" id="ffu:CLAFUR5_12020"/>
<dbReference type="Gene3D" id="3.20.20.140">
    <property type="entry name" value="Metal-dependent hydrolases"/>
    <property type="match status" value="1"/>
</dbReference>
<dbReference type="AlphaFoldDB" id="A0A9Q8UU80"/>
<dbReference type="PANTHER" id="PTHR43569">
    <property type="entry name" value="AMIDOHYDROLASE"/>
    <property type="match status" value="1"/>
</dbReference>
<dbReference type="GO" id="GO:0016787">
    <property type="term" value="F:hydrolase activity"/>
    <property type="evidence" value="ECO:0007669"/>
    <property type="project" value="InterPro"/>
</dbReference>
<dbReference type="SUPFAM" id="SSF51556">
    <property type="entry name" value="Metallo-dependent hydrolases"/>
    <property type="match status" value="1"/>
</dbReference>
<protein>
    <submittedName>
        <fullName evidence="3">L-rhamnono-gamma-lactonase</fullName>
    </submittedName>
</protein>
<gene>
    <name evidence="3" type="ORF">CLAFUR5_12020</name>
</gene>
<comment type="similarity">
    <text evidence="1">Belongs to the metallo-dependent hydrolases superfamily.</text>
</comment>
<keyword evidence="4" id="KW-1185">Reference proteome</keyword>